<gene>
    <name evidence="1" type="ORF">ElyMa_000537800</name>
</gene>
<protein>
    <submittedName>
        <fullName evidence="1">RNA-directed DNA polymerase from transposon X-element</fullName>
    </submittedName>
</protein>
<dbReference type="AlphaFoldDB" id="A0AAV4FZD7"/>
<keyword evidence="1" id="KW-0808">Transferase</keyword>
<reference evidence="1 2" key="1">
    <citation type="journal article" date="2021" name="Elife">
        <title>Chloroplast acquisition without the gene transfer in kleptoplastic sea slugs, Plakobranchus ocellatus.</title>
        <authorList>
            <person name="Maeda T."/>
            <person name="Takahashi S."/>
            <person name="Yoshida T."/>
            <person name="Shimamura S."/>
            <person name="Takaki Y."/>
            <person name="Nagai Y."/>
            <person name="Toyoda A."/>
            <person name="Suzuki Y."/>
            <person name="Arimoto A."/>
            <person name="Ishii H."/>
            <person name="Satoh N."/>
            <person name="Nishiyama T."/>
            <person name="Hasebe M."/>
            <person name="Maruyama T."/>
            <person name="Minagawa J."/>
            <person name="Obokata J."/>
            <person name="Shigenobu S."/>
        </authorList>
    </citation>
    <scope>NUCLEOTIDE SEQUENCE [LARGE SCALE GENOMIC DNA]</scope>
</reference>
<proteinExistence type="predicted"/>
<keyword evidence="2" id="KW-1185">Reference proteome</keyword>
<name>A0AAV4FZD7_9GAST</name>
<evidence type="ECO:0000313" key="2">
    <source>
        <dbReference type="Proteomes" id="UP000762676"/>
    </source>
</evidence>
<organism evidence="1 2">
    <name type="scientific">Elysia marginata</name>
    <dbReference type="NCBI Taxonomy" id="1093978"/>
    <lineage>
        <taxon>Eukaryota</taxon>
        <taxon>Metazoa</taxon>
        <taxon>Spiralia</taxon>
        <taxon>Lophotrochozoa</taxon>
        <taxon>Mollusca</taxon>
        <taxon>Gastropoda</taxon>
        <taxon>Heterobranchia</taxon>
        <taxon>Euthyneura</taxon>
        <taxon>Panpulmonata</taxon>
        <taxon>Sacoglossa</taxon>
        <taxon>Placobranchoidea</taxon>
        <taxon>Plakobranchidae</taxon>
        <taxon>Elysia</taxon>
    </lineage>
</organism>
<sequence>MRGKIFFSQAIQYRSGLLHCYKYHGMFETAVQYSGKELREAVERYRDIELPYAGIPGNEKVDELAKLAFNQEMPDHKQVICSNLKLKVNTHLEQLWQTDWDTEVNNILHEIRPNLKEKLVYDERLDRKQETVVTRTISPRECVSSAAELENELCNVASDGSGKFTEPPASDDFATAEAELLSSNEVGPPLMEKLGTFVKIVTNRFTKKLDEVSLKKKLSEQKRPSNCPSLSAPLTNPLIWQVLEAPYKRNDVRLNNAQINISKPATAVALAVEPLHDLKDQLPSLQKLLGFLLDAVSFLGHTHQHLTALVEVSLPAGIWSGAHQHTTLASPFQS</sequence>
<keyword evidence="1" id="KW-0548">Nucleotidyltransferase</keyword>
<dbReference type="Proteomes" id="UP000762676">
    <property type="component" value="Unassembled WGS sequence"/>
</dbReference>
<keyword evidence="1" id="KW-0695">RNA-directed DNA polymerase</keyword>
<accession>A0AAV4FZD7</accession>
<dbReference type="PANTHER" id="PTHR34239:SF2">
    <property type="entry name" value="TRANSPOSABLE ELEMENT P TRANSPOSASE_THAP9 CONSERVED DOMAIN-CONTAINING PROTEIN"/>
    <property type="match status" value="1"/>
</dbReference>
<comment type="caution">
    <text evidence="1">The sequence shown here is derived from an EMBL/GenBank/DDBJ whole genome shotgun (WGS) entry which is preliminary data.</text>
</comment>
<evidence type="ECO:0000313" key="1">
    <source>
        <dbReference type="EMBL" id="GFR78629.1"/>
    </source>
</evidence>
<dbReference type="GO" id="GO:0003964">
    <property type="term" value="F:RNA-directed DNA polymerase activity"/>
    <property type="evidence" value="ECO:0007669"/>
    <property type="project" value="UniProtKB-KW"/>
</dbReference>
<dbReference type="PANTHER" id="PTHR34239">
    <property type="entry name" value="APPLE DOMAIN-CONTAINING PROTEIN"/>
    <property type="match status" value="1"/>
</dbReference>
<dbReference type="EMBL" id="BMAT01001037">
    <property type="protein sequence ID" value="GFR78629.1"/>
    <property type="molecule type" value="Genomic_DNA"/>
</dbReference>